<evidence type="ECO:0000313" key="2">
    <source>
        <dbReference type="EMBL" id="OSD07432.1"/>
    </source>
</evidence>
<sequence>MSFLEHLCSIIALHKLILLLVELRSIVDCRVRSRGRYLPPGRPHLPFVGNLSTFLAVGSHGSASAI</sequence>
<organism evidence="2 3">
    <name type="scientific">Trametes coccinea (strain BRFM310)</name>
    <name type="common">Pycnoporus coccineus</name>
    <dbReference type="NCBI Taxonomy" id="1353009"/>
    <lineage>
        <taxon>Eukaryota</taxon>
        <taxon>Fungi</taxon>
        <taxon>Dikarya</taxon>
        <taxon>Basidiomycota</taxon>
        <taxon>Agaricomycotina</taxon>
        <taxon>Agaricomycetes</taxon>
        <taxon>Polyporales</taxon>
        <taxon>Polyporaceae</taxon>
        <taxon>Trametes</taxon>
    </lineage>
</organism>
<protein>
    <recommendedName>
        <fullName evidence="4">Cytochrome P450</fullName>
    </recommendedName>
</protein>
<feature type="signal peptide" evidence="1">
    <location>
        <begin position="1"/>
        <end position="29"/>
    </location>
</feature>
<reference evidence="2 3" key="1">
    <citation type="journal article" date="2015" name="Biotechnol. Biofuels">
        <title>Enhanced degradation of softwood versus hardwood by the white-rot fungus Pycnoporus coccineus.</title>
        <authorList>
            <person name="Couturier M."/>
            <person name="Navarro D."/>
            <person name="Chevret D."/>
            <person name="Henrissat B."/>
            <person name="Piumi F."/>
            <person name="Ruiz-Duenas F.J."/>
            <person name="Martinez A.T."/>
            <person name="Grigoriev I.V."/>
            <person name="Riley R."/>
            <person name="Lipzen A."/>
            <person name="Berrin J.G."/>
            <person name="Master E.R."/>
            <person name="Rosso M.N."/>
        </authorList>
    </citation>
    <scope>NUCLEOTIDE SEQUENCE [LARGE SCALE GENOMIC DNA]</scope>
    <source>
        <strain evidence="2 3">BRFM310</strain>
    </source>
</reference>
<keyword evidence="1" id="KW-0732">Signal</keyword>
<name>A0A1Y2J5G2_TRAC3</name>
<proteinExistence type="predicted"/>
<dbReference type="AlphaFoldDB" id="A0A1Y2J5G2"/>
<evidence type="ECO:0008006" key="4">
    <source>
        <dbReference type="Google" id="ProtNLM"/>
    </source>
</evidence>
<evidence type="ECO:0000313" key="3">
    <source>
        <dbReference type="Proteomes" id="UP000193067"/>
    </source>
</evidence>
<feature type="chain" id="PRO_5012734204" description="Cytochrome P450" evidence="1">
    <location>
        <begin position="30"/>
        <end position="66"/>
    </location>
</feature>
<accession>A0A1Y2J5G2</accession>
<keyword evidence="3" id="KW-1185">Reference proteome</keyword>
<gene>
    <name evidence="2" type="ORF">PYCCODRAFT_611817</name>
</gene>
<dbReference type="Proteomes" id="UP000193067">
    <property type="component" value="Unassembled WGS sequence"/>
</dbReference>
<dbReference type="EMBL" id="KZ084088">
    <property type="protein sequence ID" value="OSD07432.1"/>
    <property type="molecule type" value="Genomic_DNA"/>
</dbReference>
<evidence type="ECO:0000256" key="1">
    <source>
        <dbReference type="SAM" id="SignalP"/>
    </source>
</evidence>